<reference evidence="1" key="1">
    <citation type="journal article" date="2014" name="Front. Microbiol.">
        <title>High frequency of phylogenetically diverse reductive dehalogenase-homologous genes in deep subseafloor sedimentary metagenomes.</title>
        <authorList>
            <person name="Kawai M."/>
            <person name="Futagami T."/>
            <person name="Toyoda A."/>
            <person name="Takaki Y."/>
            <person name="Nishi S."/>
            <person name="Hori S."/>
            <person name="Arai W."/>
            <person name="Tsubouchi T."/>
            <person name="Morono Y."/>
            <person name="Uchiyama I."/>
            <person name="Ito T."/>
            <person name="Fujiyama A."/>
            <person name="Inagaki F."/>
            <person name="Takami H."/>
        </authorList>
    </citation>
    <scope>NUCLEOTIDE SEQUENCE</scope>
    <source>
        <strain evidence="1">Expedition CK06-06</strain>
    </source>
</reference>
<dbReference type="EMBL" id="BARU01029602">
    <property type="protein sequence ID" value="GAH68815.1"/>
    <property type="molecule type" value="Genomic_DNA"/>
</dbReference>
<sequence>MTTECQKKCASAGMSLARDSDAFVRKTPVIFLENIAGLVRPEDTKIQHSELGMHVKAAGKEVVAFFLGPNTAFAIYAEDGDCCGYIYGADTEVLSPGLLDKVREVWGPKPLVWGPTQPPLIPRQRKS</sequence>
<proteinExistence type="predicted"/>
<name>X1IHT3_9ZZZZ</name>
<dbReference type="AlphaFoldDB" id="X1IHT3"/>
<comment type="caution">
    <text evidence="1">The sequence shown here is derived from an EMBL/GenBank/DDBJ whole genome shotgun (WGS) entry which is preliminary data.</text>
</comment>
<accession>X1IHT3</accession>
<gene>
    <name evidence="1" type="ORF">S03H2_47064</name>
</gene>
<organism evidence="1">
    <name type="scientific">marine sediment metagenome</name>
    <dbReference type="NCBI Taxonomy" id="412755"/>
    <lineage>
        <taxon>unclassified sequences</taxon>
        <taxon>metagenomes</taxon>
        <taxon>ecological metagenomes</taxon>
    </lineage>
</organism>
<evidence type="ECO:0000313" key="1">
    <source>
        <dbReference type="EMBL" id="GAH68815.1"/>
    </source>
</evidence>
<protein>
    <submittedName>
        <fullName evidence="1">Uncharacterized protein</fullName>
    </submittedName>
</protein>